<dbReference type="GO" id="GO:0009279">
    <property type="term" value="C:cell outer membrane"/>
    <property type="evidence" value="ECO:0007669"/>
    <property type="project" value="UniProtKB-SubCell"/>
</dbReference>
<dbReference type="Gene3D" id="3.30.1330.60">
    <property type="entry name" value="OmpA-like domain"/>
    <property type="match status" value="1"/>
</dbReference>
<keyword evidence="4" id="KW-1133">Transmembrane helix</keyword>
<dbReference type="Pfam" id="PF06812">
    <property type="entry name" value="ImpA_N"/>
    <property type="match status" value="1"/>
</dbReference>
<dbReference type="EMBL" id="AP023081">
    <property type="protein sequence ID" value="BCD85395.1"/>
    <property type="molecule type" value="Genomic_DNA"/>
</dbReference>
<dbReference type="PRINTS" id="PR01021">
    <property type="entry name" value="OMPADOMAIN"/>
</dbReference>
<dbReference type="CDD" id="cd07185">
    <property type="entry name" value="OmpA_C-like"/>
    <property type="match status" value="1"/>
</dbReference>
<evidence type="ECO:0000256" key="3">
    <source>
        <dbReference type="PROSITE-ProRule" id="PRU00473"/>
    </source>
</evidence>
<dbReference type="PANTHER" id="PTHR30329:SF20">
    <property type="entry name" value="EXPORTED PROTEIN"/>
    <property type="match status" value="1"/>
</dbReference>
<evidence type="ECO:0000256" key="2">
    <source>
        <dbReference type="ARBA" id="ARBA00023136"/>
    </source>
</evidence>
<reference evidence="6" key="1">
    <citation type="submission" date="2020-05" db="EMBL/GenBank/DDBJ databases">
        <title>Complete genome sequence of Pseudomonas sp. Sm006.</title>
        <authorList>
            <person name="Takeuchi K."/>
            <person name="Someya N."/>
        </authorList>
    </citation>
    <scope>NUCLEOTIDE SEQUENCE</scope>
    <source>
        <strain evidence="6">Sm006</strain>
    </source>
</reference>
<accession>A0AAU7Y2T2</accession>
<keyword evidence="4" id="KW-0812">Transmembrane</keyword>
<evidence type="ECO:0000259" key="5">
    <source>
        <dbReference type="PROSITE" id="PS51123"/>
    </source>
</evidence>
<feature type="domain" description="OmpA-like" evidence="5">
    <location>
        <begin position="251"/>
        <end position="369"/>
    </location>
</feature>
<dbReference type="Pfam" id="PF00691">
    <property type="entry name" value="OmpA"/>
    <property type="match status" value="1"/>
</dbReference>
<dbReference type="RefSeq" id="WP_265170063.1">
    <property type="nucleotide sequence ID" value="NZ_AP023081.1"/>
</dbReference>
<evidence type="ECO:0000313" key="6">
    <source>
        <dbReference type="EMBL" id="BCD85395.1"/>
    </source>
</evidence>
<dbReference type="AlphaFoldDB" id="A0AAU7Y2T2"/>
<dbReference type="InterPro" id="IPR006664">
    <property type="entry name" value="OMP_bac"/>
</dbReference>
<evidence type="ECO:0000313" key="8">
    <source>
        <dbReference type="Proteomes" id="UP001064896"/>
    </source>
</evidence>
<evidence type="ECO:0000313" key="7">
    <source>
        <dbReference type="EMBL" id="XBY63977.1"/>
    </source>
</evidence>
<keyword evidence="8" id="KW-1185">Reference proteome</keyword>
<reference evidence="7" key="2">
    <citation type="submission" date="2023-08" db="EMBL/GenBank/DDBJ databases">
        <title>Increased levels of nutrients transform a symbiont into a lethal pathobiont.</title>
        <authorList>
            <person name="Lachnit T."/>
            <person name="Ulrich L."/>
            <person name="Willmer F.M."/>
            <person name="Hasenbein T."/>
            <person name="Steiner L.X."/>
            <person name="Wolters M."/>
            <person name="Herbst E.M."/>
            <person name="Deines P."/>
        </authorList>
    </citation>
    <scope>NUCLEOTIDE SEQUENCE</scope>
    <source>
        <strain evidence="7">T3</strain>
    </source>
</reference>
<dbReference type="InterPro" id="IPR010657">
    <property type="entry name" value="ImpA_N"/>
</dbReference>
<dbReference type="InterPro" id="IPR050330">
    <property type="entry name" value="Bact_OuterMem_StrucFunc"/>
</dbReference>
<protein>
    <submittedName>
        <fullName evidence="7">Type VI secretion system ImpA family N-terminal domain-containing protein</fullName>
    </submittedName>
</protein>
<gene>
    <name evidence="7" type="ORF">ABS648_29275</name>
    <name evidence="6" type="ORF">PSm6_18020</name>
</gene>
<evidence type="ECO:0000256" key="1">
    <source>
        <dbReference type="ARBA" id="ARBA00004442"/>
    </source>
</evidence>
<evidence type="ECO:0000256" key="4">
    <source>
        <dbReference type="SAM" id="Phobius"/>
    </source>
</evidence>
<sequence>MNGLVGRAQNELHQHGDLAALYEELAKLHHPACPDVDWRKVEQWCRELLRDNGSDLQIAAFLALALAQRYGLPGVAEGMTLLNQLLAGAWDRLWPRNATERMDILAWLFTQWQPLLRGLDIGKRDASLIRTLEADLACLQEVLGRQRLPAMTALRALNQQVSALAARLQDDASPLPGHPRERGSAAPEQPMRLFISMPEHGGVAPVVYLERRPGKRALRVALVLLLGLVALVPLGVLGWQHWQRMQEQARIATEPIRLDSLQLFDSGSARLKPDSTKVLINALANVRAQPGWLIVITGHTDATGDELRNLALAQARAAAVRDWMKNMGDVADDCFAVRGQGSGQPIADNATEAGRAANRRVDISLLPEPGACQAPR</sequence>
<dbReference type="EMBL" id="CP158373">
    <property type="protein sequence ID" value="XBY63977.1"/>
    <property type="molecule type" value="Genomic_DNA"/>
</dbReference>
<dbReference type="InterPro" id="IPR036737">
    <property type="entry name" value="OmpA-like_sf"/>
</dbReference>
<name>A0AAU7Y2T2_9PSED</name>
<dbReference type="PROSITE" id="PS51123">
    <property type="entry name" value="OMPA_2"/>
    <property type="match status" value="1"/>
</dbReference>
<proteinExistence type="predicted"/>
<dbReference type="InterPro" id="IPR006665">
    <property type="entry name" value="OmpA-like"/>
</dbReference>
<dbReference type="SUPFAM" id="SSF103088">
    <property type="entry name" value="OmpA-like"/>
    <property type="match status" value="1"/>
</dbReference>
<organism evidence="7">
    <name type="scientific">Pseudomonas solani</name>
    <dbReference type="NCBI Taxonomy" id="2731552"/>
    <lineage>
        <taxon>Bacteria</taxon>
        <taxon>Pseudomonadati</taxon>
        <taxon>Pseudomonadota</taxon>
        <taxon>Gammaproteobacteria</taxon>
        <taxon>Pseudomonadales</taxon>
        <taxon>Pseudomonadaceae</taxon>
        <taxon>Pseudomonas</taxon>
    </lineage>
</organism>
<feature type="transmembrane region" description="Helical" evidence="4">
    <location>
        <begin position="220"/>
        <end position="242"/>
    </location>
</feature>
<dbReference type="Proteomes" id="UP001064896">
    <property type="component" value="Chromosome"/>
</dbReference>
<dbReference type="PANTHER" id="PTHR30329">
    <property type="entry name" value="STATOR ELEMENT OF FLAGELLAR MOTOR COMPLEX"/>
    <property type="match status" value="1"/>
</dbReference>
<keyword evidence="2 3" id="KW-0472">Membrane</keyword>
<comment type="subcellular location">
    <subcellularLocation>
        <location evidence="1">Cell outer membrane</location>
    </subcellularLocation>
</comment>